<sequence>MVLNYYEKRLLKVLTENPNINTRRFIELSGIGRNSFYKYHRRLEASGYISHRAVKNQLVWFVPERDKRHDFSMSYFTEDDILERRYQKIESLVLKSLKNLKKGNISEKIDVYGNAVVLILATIDSMRLLSIYRKKKIPDYYSYHTKKLELLLKRISDSKFFSDYGFGKVAVDSLAYDAQRKMAEFCGMESITEQQF</sequence>
<evidence type="ECO:0000313" key="1">
    <source>
        <dbReference type="EMBL" id="CAE6486764.1"/>
    </source>
</evidence>
<organism evidence="1 2">
    <name type="scientific">Candidatus Nitrosotenuis uzonensis</name>
    <dbReference type="NCBI Taxonomy" id="1407055"/>
    <lineage>
        <taxon>Archaea</taxon>
        <taxon>Nitrososphaerota</taxon>
        <taxon>Candidatus Nitrosotenuis</taxon>
    </lineage>
</organism>
<name>A0A812EZA1_9ARCH</name>
<reference evidence="1" key="1">
    <citation type="submission" date="2021-02" db="EMBL/GenBank/DDBJ databases">
        <authorList>
            <person name="Han P."/>
        </authorList>
    </citation>
    <scope>NUCLEOTIDE SEQUENCE</scope>
    <source>
        <strain evidence="1">Candidatus Nitrosotenuis uzonensis 5A</strain>
    </source>
</reference>
<dbReference type="AlphaFoldDB" id="A0A812EZA1"/>
<evidence type="ECO:0000313" key="2">
    <source>
        <dbReference type="Proteomes" id="UP000655759"/>
    </source>
</evidence>
<protein>
    <submittedName>
        <fullName evidence="1">Uncharacterized protein</fullName>
    </submittedName>
</protein>
<proteinExistence type="predicted"/>
<dbReference type="Proteomes" id="UP000655759">
    <property type="component" value="Unassembled WGS sequence"/>
</dbReference>
<dbReference type="RefSeq" id="WP_205097850.1">
    <property type="nucleotide sequence ID" value="NZ_CAJNAQ010000002.1"/>
</dbReference>
<gene>
    <name evidence="1" type="ORF">NUZ5A_20190</name>
</gene>
<accession>A0A812EZA1</accession>
<dbReference type="EMBL" id="CAJNAQ010000002">
    <property type="protein sequence ID" value="CAE6486764.1"/>
    <property type="molecule type" value="Genomic_DNA"/>
</dbReference>
<comment type="caution">
    <text evidence="1">The sequence shown here is derived from an EMBL/GenBank/DDBJ whole genome shotgun (WGS) entry which is preliminary data.</text>
</comment>